<evidence type="ECO:0000256" key="2">
    <source>
        <dbReference type="SAM" id="SignalP"/>
    </source>
</evidence>
<feature type="chain" id="PRO_5046741161" evidence="2">
    <location>
        <begin position="18"/>
        <end position="429"/>
    </location>
</feature>
<evidence type="ECO:0000313" key="3">
    <source>
        <dbReference type="EMBL" id="KAL0948805.1"/>
    </source>
</evidence>
<evidence type="ECO:0000256" key="1">
    <source>
        <dbReference type="SAM" id="MobiDB-lite"/>
    </source>
</evidence>
<protein>
    <submittedName>
        <fullName evidence="3">Uncharacterized protein</fullName>
    </submittedName>
</protein>
<organism evidence="3 4">
    <name type="scientific">Hohenbuehelia grisea</name>
    <dbReference type="NCBI Taxonomy" id="104357"/>
    <lineage>
        <taxon>Eukaryota</taxon>
        <taxon>Fungi</taxon>
        <taxon>Dikarya</taxon>
        <taxon>Basidiomycota</taxon>
        <taxon>Agaricomycotina</taxon>
        <taxon>Agaricomycetes</taxon>
        <taxon>Agaricomycetidae</taxon>
        <taxon>Agaricales</taxon>
        <taxon>Pleurotineae</taxon>
        <taxon>Pleurotaceae</taxon>
        <taxon>Hohenbuehelia</taxon>
    </lineage>
</organism>
<sequence>MLDTIITLGVLLGALYSLFYEENKNSPAAQTANLDQLVASDLSPKRTCNHDHTVLISPQDEPRPMFTRYKPPGGRRLSDPRRMDDFVGVSNGRYDTVTRRPLQYPIAPLTIRKRSAVRVNVNARVAAWRQDTERHASPNRAPMGFNSFGGVSRHTTPKRVVGLNPSTVGTPKAPPKRGSLGVGSDSTLAQDSVPDGNSTGSRLHNSPVQPRTPAPLHVSIPASAASGNATPTRPKFKGTAPLRIVKRRVTPPRPKAASVGLGLGICDELGNPFSGLGLLSEHGKFRRPVIMRRAEFVANRRHYNRCARRPQPIQAAPPQLVVDSPQPAGEQGLSPFLSSSHHVRCCRSHIALETPRKKNHRAAGARRTPARSPYARKRREAQGVRRDAVHLESVRHLLVNSEARQEMCSLLKSPSASPTIGEMSAQCEG</sequence>
<feature type="compositionally biased region" description="Polar residues" evidence="1">
    <location>
        <begin position="184"/>
        <end position="209"/>
    </location>
</feature>
<feature type="region of interest" description="Disordered" evidence="1">
    <location>
        <begin position="58"/>
        <end position="84"/>
    </location>
</feature>
<proteinExistence type="predicted"/>
<keyword evidence="2" id="KW-0732">Signal</keyword>
<feature type="region of interest" description="Disordered" evidence="1">
    <location>
        <begin position="356"/>
        <end position="386"/>
    </location>
</feature>
<feature type="region of interest" description="Disordered" evidence="1">
    <location>
        <begin position="131"/>
        <end position="214"/>
    </location>
</feature>
<evidence type="ECO:0000313" key="4">
    <source>
        <dbReference type="Proteomes" id="UP001556367"/>
    </source>
</evidence>
<gene>
    <name evidence="3" type="ORF">HGRIS_008934</name>
</gene>
<feature type="signal peptide" evidence="2">
    <location>
        <begin position="1"/>
        <end position="17"/>
    </location>
</feature>
<comment type="caution">
    <text evidence="3">The sequence shown here is derived from an EMBL/GenBank/DDBJ whole genome shotgun (WGS) entry which is preliminary data.</text>
</comment>
<dbReference type="EMBL" id="JASNQZ010000012">
    <property type="protein sequence ID" value="KAL0948805.1"/>
    <property type="molecule type" value="Genomic_DNA"/>
</dbReference>
<accession>A0ABR3J112</accession>
<keyword evidence="4" id="KW-1185">Reference proteome</keyword>
<dbReference type="Proteomes" id="UP001556367">
    <property type="component" value="Unassembled WGS sequence"/>
</dbReference>
<name>A0ABR3J112_9AGAR</name>
<reference evidence="4" key="1">
    <citation type="submission" date="2024-06" db="EMBL/GenBank/DDBJ databases">
        <title>Multi-omics analyses provide insights into the biosynthesis of the anticancer antibiotic pleurotin in Hohenbuehelia grisea.</title>
        <authorList>
            <person name="Weaver J.A."/>
            <person name="Alberti F."/>
        </authorList>
    </citation>
    <scope>NUCLEOTIDE SEQUENCE [LARGE SCALE GENOMIC DNA]</scope>
    <source>
        <strain evidence="4">T-177</strain>
    </source>
</reference>